<dbReference type="KEGG" id="vg:22921743"/>
<gene>
    <name evidence="1" type="ORF">TONV_029</name>
</gene>
<dbReference type="GeneID" id="22921743"/>
<evidence type="ECO:0000313" key="2">
    <source>
        <dbReference type="Proteomes" id="UP000201058"/>
    </source>
</evidence>
<name>A0A0B4VFL6_9VIRU</name>
<keyword evidence="2" id="KW-1185">Reference proteome</keyword>
<proteinExistence type="predicted"/>
<evidence type="ECO:0000313" key="1">
    <source>
        <dbReference type="EMBL" id="AJD20089.1"/>
    </source>
</evidence>
<protein>
    <submittedName>
        <fullName evidence="1">Uncharacterized protein</fullName>
    </submittedName>
</protein>
<organism evidence="1 2">
    <name type="scientific">Tipula oleracea nudivirus</name>
    <dbReference type="NCBI Taxonomy" id="1546257"/>
    <lineage>
        <taxon>Viruses</taxon>
        <taxon>Viruses incertae sedis</taxon>
        <taxon>Naldaviricetes</taxon>
        <taxon>Lefavirales</taxon>
        <taxon>Nudiviridae</taxon>
        <taxon>Deltanudivirus</taxon>
        <taxon>Deltanudivirus tipoleraceae</taxon>
    </lineage>
</organism>
<dbReference type="RefSeq" id="YP_009116676.1">
    <property type="nucleotide sequence ID" value="NC_026242.1"/>
</dbReference>
<reference evidence="1 2" key="1">
    <citation type="journal article" date="2015" name="J. Virol.">
        <title>The genome of the nucleopolyhedrosis-causing virus from Tipula oleracea sheds new light on the Nudiviridae family.</title>
        <authorList>
            <person name="Bezier A."/>
            <person name="Theze J."/>
            <person name="Gavory F."/>
            <person name="Gaillard J."/>
            <person name="Poulain J."/>
            <person name="Drezen J.M."/>
            <person name="Herniou E.A."/>
        </authorList>
    </citation>
    <scope>NUCLEOTIDE SEQUENCE [LARGE SCALE GENOMIC DNA]</scope>
    <source>
        <strain evidence="1">35</strain>
    </source>
</reference>
<sequence length="265" mass="31185">MAFLDCIHHTSSSLMQNINVSKCEFVIENNQIYHNVQLKDPKPTLNTPPSCIKFIDDQGNYSNYKEHLRYPILSPINTLSKHSSWDSIQQIFYKLFNFFLIVYNNEYEHKLLNSNVKYDMIRDFCKYICFVSLDTQSQSQGGGAGVYNLSILYRHLLLSTESVKKNKNEKLIKNFLIINDVFHYLIFRKSNKVEQQITPCNKNCKLKKFELFLININVNLLHNIYCLNNESKNKLISNKLICTKYSKIFNFKSQSNDYMVNLILQ</sequence>
<accession>A0A0B4VFL6</accession>
<dbReference type="Proteomes" id="UP000201058">
    <property type="component" value="Segment"/>
</dbReference>
<dbReference type="EMBL" id="KM610234">
    <property type="protein sequence ID" value="AJD20089.1"/>
    <property type="molecule type" value="Genomic_DNA"/>
</dbReference>